<gene>
    <name evidence="1" type="ORF">VNO80_03091</name>
</gene>
<protein>
    <submittedName>
        <fullName evidence="1">Uncharacterized protein</fullName>
    </submittedName>
</protein>
<dbReference type="AlphaFoldDB" id="A0AAN9NVD0"/>
<reference evidence="1 2" key="1">
    <citation type="submission" date="2024-01" db="EMBL/GenBank/DDBJ databases">
        <title>The genomes of 5 underutilized Papilionoideae crops provide insights into root nodulation and disease resistanc.</title>
        <authorList>
            <person name="Jiang F."/>
        </authorList>
    </citation>
    <scope>NUCLEOTIDE SEQUENCE [LARGE SCALE GENOMIC DNA]</scope>
    <source>
        <strain evidence="1">JINMINGXINNONG_FW02</strain>
        <tissue evidence="1">Leaves</tissue>
    </source>
</reference>
<evidence type="ECO:0000313" key="2">
    <source>
        <dbReference type="Proteomes" id="UP001374584"/>
    </source>
</evidence>
<dbReference type="Proteomes" id="UP001374584">
    <property type="component" value="Unassembled WGS sequence"/>
</dbReference>
<dbReference type="EMBL" id="JAYMYR010000002">
    <property type="protein sequence ID" value="KAK7377662.1"/>
    <property type="molecule type" value="Genomic_DNA"/>
</dbReference>
<keyword evidence="2" id="KW-1185">Reference proteome</keyword>
<name>A0AAN9NVD0_PHACN</name>
<evidence type="ECO:0000313" key="1">
    <source>
        <dbReference type="EMBL" id="KAK7377662.1"/>
    </source>
</evidence>
<comment type="caution">
    <text evidence="1">The sequence shown here is derived from an EMBL/GenBank/DDBJ whole genome shotgun (WGS) entry which is preliminary data.</text>
</comment>
<sequence>MSRFHLFGHGGLSHNRHVEDVSWVPHSIQIFHLMSKSSLAPMSLATVEELGNNVGMESEYVSVDNRVREFFLKYWLASMLQSFVESVDILEDESQMV</sequence>
<accession>A0AAN9NVD0</accession>
<proteinExistence type="predicted"/>
<organism evidence="1 2">
    <name type="scientific">Phaseolus coccineus</name>
    <name type="common">Scarlet runner bean</name>
    <name type="synonym">Phaseolus multiflorus</name>
    <dbReference type="NCBI Taxonomy" id="3886"/>
    <lineage>
        <taxon>Eukaryota</taxon>
        <taxon>Viridiplantae</taxon>
        <taxon>Streptophyta</taxon>
        <taxon>Embryophyta</taxon>
        <taxon>Tracheophyta</taxon>
        <taxon>Spermatophyta</taxon>
        <taxon>Magnoliopsida</taxon>
        <taxon>eudicotyledons</taxon>
        <taxon>Gunneridae</taxon>
        <taxon>Pentapetalae</taxon>
        <taxon>rosids</taxon>
        <taxon>fabids</taxon>
        <taxon>Fabales</taxon>
        <taxon>Fabaceae</taxon>
        <taxon>Papilionoideae</taxon>
        <taxon>50 kb inversion clade</taxon>
        <taxon>NPAAA clade</taxon>
        <taxon>indigoferoid/millettioid clade</taxon>
        <taxon>Phaseoleae</taxon>
        <taxon>Phaseolus</taxon>
    </lineage>
</organism>